<sequence>MSKASRRQFLANAGKAAAVTAITPFLASAPAAAAANADGPFIHHVYFWLKNATSKDDKAKLVAGLRKLSSAKTIAQFYIGQPAPTNRDVIDRSYAVSWLLFFKNKEDQDAYQTDPIHLKFIEECSSLWSRVVVYDSIDV</sequence>
<feature type="domain" description="Stress-response A/B barrel" evidence="2">
    <location>
        <begin position="41"/>
        <end position="136"/>
    </location>
</feature>
<dbReference type="Proteomes" id="UP001162741">
    <property type="component" value="Chromosome"/>
</dbReference>
<keyword evidence="1" id="KW-0732">Signal</keyword>
<name>A0ABY6J4W1_9BACT</name>
<evidence type="ECO:0000313" key="3">
    <source>
        <dbReference type="EMBL" id="UYQ94713.1"/>
    </source>
</evidence>
<dbReference type="InterPro" id="IPR013097">
    <property type="entry name" value="Dabb"/>
</dbReference>
<organism evidence="3 4">
    <name type="scientific">Chitinophaga horti</name>
    <dbReference type="NCBI Taxonomy" id="2920382"/>
    <lineage>
        <taxon>Bacteria</taxon>
        <taxon>Pseudomonadati</taxon>
        <taxon>Bacteroidota</taxon>
        <taxon>Chitinophagia</taxon>
        <taxon>Chitinophagales</taxon>
        <taxon>Chitinophagaceae</taxon>
        <taxon>Chitinophaga</taxon>
    </lineage>
</organism>
<accession>A0ABY6J4W1</accession>
<gene>
    <name evidence="3" type="ORF">MKQ68_06365</name>
</gene>
<proteinExistence type="predicted"/>
<evidence type="ECO:0000259" key="2">
    <source>
        <dbReference type="PROSITE" id="PS51502"/>
    </source>
</evidence>
<dbReference type="RefSeq" id="WP_264282565.1">
    <property type="nucleotide sequence ID" value="NZ_CP107006.1"/>
</dbReference>
<dbReference type="EMBL" id="CP107006">
    <property type="protein sequence ID" value="UYQ94713.1"/>
    <property type="molecule type" value="Genomic_DNA"/>
</dbReference>
<dbReference type="InterPro" id="IPR006311">
    <property type="entry name" value="TAT_signal"/>
</dbReference>
<dbReference type="Gene3D" id="3.30.70.100">
    <property type="match status" value="1"/>
</dbReference>
<dbReference type="SUPFAM" id="SSF54909">
    <property type="entry name" value="Dimeric alpha+beta barrel"/>
    <property type="match status" value="1"/>
</dbReference>
<dbReference type="PROSITE" id="PS51502">
    <property type="entry name" value="S_R_A_B_BARREL"/>
    <property type="match status" value="1"/>
</dbReference>
<reference evidence="3" key="1">
    <citation type="submission" date="2022-10" db="EMBL/GenBank/DDBJ databases">
        <title>Chitinophaga sp. nov., isolated from soil.</title>
        <authorList>
            <person name="Jeon C.O."/>
        </authorList>
    </citation>
    <scope>NUCLEOTIDE SEQUENCE</scope>
    <source>
        <strain evidence="3">R8</strain>
    </source>
</reference>
<feature type="signal peptide" evidence="1">
    <location>
        <begin position="1"/>
        <end position="33"/>
    </location>
</feature>
<protein>
    <submittedName>
        <fullName evidence="3">Dabb family protein</fullName>
    </submittedName>
</protein>
<dbReference type="PROSITE" id="PS51318">
    <property type="entry name" value="TAT"/>
    <property type="match status" value="1"/>
</dbReference>
<evidence type="ECO:0000313" key="4">
    <source>
        <dbReference type="Proteomes" id="UP001162741"/>
    </source>
</evidence>
<feature type="chain" id="PRO_5046840602" evidence="1">
    <location>
        <begin position="34"/>
        <end position="139"/>
    </location>
</feature>
<keyword evidence="4" id="KW-1185">Reference proteome</keyword>
<evidence type="ECO:0000256" key="1">
    <source>
        <dbReference type="SAM" id="SignalP"/>
    </source>
</evidence>
<dbReference type="SMART" id="SM00886">
    <property type="entry name" value="Dabb"/>
    <property type="match status" value="1"/>
</dbReference>
<dbReference type="InterPro" id="IPR011008">
    <property type="entry name" value="Dimeric_a/b-barrel"/>
</dbReference>
<dbReference type="Pfam" id="PF07876">
    <property type="entry name" value="Dabb"/>
    <property type="match status" value="1"/>
</dbReference>